<protein>
    <submittedName>
        <fullName evidence="2">Toll/interleukin-1 receptor domain-containing protein</fullName>
    </submittedName>
</protein>
<dbReference type="InterPro" id="IPR000157">
    <property type="entry name" value="TIR_dom"/>
</dbReference>
<keyword evidence="3" id="KW-1185">Reference proteome</keyword>
<gene>
    <name evidence="2" type="ORF">LVY65_02135</name>
</gene>
<dbReference type="SUPFAM" id="SSF52200">
    <property type="entry name" value="Toll/Interleukin receptor TIR domain"/>
    <property type="match status" value="1"/>
</dbReference>
<sequence>MRIIDKINLIDNIGRELQSRFTYEEINGFLAEFAVSPPQNVTVNSKWIYVKTALRGVATETILKIADELGMEVSASPTSASLPPENWQDTKLFRLFISHISKDAQKATRLKEALVPFGIDAFVAHEDIHPTLEWQSEIERALRTMDGFIAMLTEGFSQSNWTQQEVGFAFGRGAKVISFKMEDEDPTGFISKQQALPRRGRNADAIAAEIEMILAKDERTSGRLAEAKKALKGEEPDEDLPF</sequence>
<dbReference type="Proteomes" id="UP001139410">
    <property type="component" value="Unassembled WGS sequence"/>
</dbReference>
<feature type="domain" description="TIR" evidence="1">
    <location>
        <begin position="96"/>
        <end position="196"/>
    </location>
</feature>
<dbReference type="Pfam" id="PF13676">
    <property type="entry name" value="TIR_2"/>
    <property type="match status" value="1"/>
</dbReference>
<organism evidence="2 3">
    <name type="scientific">Sphingomonas cremea</name>
    <dbReference type="NCBI Taxonomy" id="2904799"/>
    <lineage>
        <taxon>Bacteria</taxon>
        <taxon>Pseudomonadati</taxon>
        <taxon>Pseudomonadota</taxon>
        <taxon>Alphaproteobacteria</taxon>
        <taxon>Sphingomonadales</taxon>
        <taxon>Sphingomonadaceae</taxon>
        <taxon>Sphingomonas</taxon>
    </lineage>
</organism>
<accession>A0A9X1QHM4</accession>
<comment type="caution">
    <text evidence="2">The sequence shown here is derived from an EMBL/GenBank/DDBJ whole genome shotgun (WGS) entry which is preliminary data.</text>
</comment>
<keyword evidence="2" id="KW-0675">Receptor</keyword>
<dbReference type="EMBL" id="JAKFGM010000001">
    <property type="protein sequence ID" value="MCF2513868.1"/>
    <property type="molecule type" value="Genomic_DNA"/>
</dbReference>
<dbReference type="RefSeq" id="WP_235066362.1">
    <property type="nucleotide sequence ID" value="NZ_JAKFGM010000001.1"/>
</dbReference>
<evidence type="ECO:0000259" key="1">
    <source>
        <dbReference type="Pfam" id="PF13676"/>
    </source>
</evidence>
<dbReference type="AlphaFoldDB" id="A0A9X1QHM4"/>
<evidence type="ECO:0000313" key="3">
    <source>
        <dbReference type="Proteomes" id="UP001139410"/>
    </source>
</evidence>
<dbReference type="InterPro" id="IPR035897">
    <property type="entry name" value="Toll_tir_struct_dom_sf"/>
</dbReference>
<proteinExistence type="predicted"/>
<evidence type="ECO:0000313" key="2">
    <source>
        <dbReference type="EMBL" id="MCF2513868.1"/>
    </source>
</evidence>
<dbReference type="Gene3D" id="3.40.50.10140">
    <property type="entry name" value="Toll/interleukin-1 receptor homology (TIR) domain"/>
    <property type="match status" value="1"/>
</dbReference>
<dbReference type="GO" id="GO:0007165">
    <property type="term" value="P:signal transduction"/>
    <property type="evidence" value="ECO:0007669"/>
    <property type="project" value="InterPro"/>
</dbReference>
<reference evidence="2" key="1">
    <citation type="submission" date="2022-01" db="EMBL/GenBank/DDBJ databases">
        <authorList>
            <person name="Jo J.-H."/>
            <person name="Im W.-T."/>
        </authorList>
    </citation>
    <scope>NUCLEOTIDE SEQUENCE</scope>
    <source>
        <strain evidence="2">G124</strain>
    </source>
</reference>
<name>A0A9X1QHM4_9SPHN</name>